<keyword evidence="1" id="KW-0812">Transmembrane</keyword>
<gene>
    <name evidence="2" type="ORF">SDC9_89411</name>
</gene>
<feature type="transmembrane region" description="Helical" evidence="1">
    <location>
        <begin position="42"/>
        <end position="63"/>
    </location>
</feature>
<proteinExistence type="predicted"/>
<keyword evidence="1" id="KW-1133">Transmembrane helix</keyword>
<evidence type="ECO:0000256" key="1">
    <source>
        <dbReference type="SAM" id="Phobius"/>
    </source>
</evidence>
<reference evidence="2" key="1">
    <citation type="submission" date="2019-08" db="EMBL/GenBank/DDBJ databases">
        <authorList>
            <person name="Kucharzyk K."/>
            <person name="Murdoch R.W."/>
            <person name="Higgins S."/>
            <person name="Loffler F."/>
        </authorList>
    </citation>
    <scope>NUCLEOTIDE SEQUENCE</scope>
</reference>
<dbReference type="EMBL" id="VSSQ01009842">
    <property type="protein sequence ID" value="MPM42741.1"/>
    <property type="molecule type" value="Genomic_DNA"/>
</dbReference>
<accession>A0A644ZS80</accession>
<dbReference type="AlphaFoldDB" id="A0A644ZS80"/>
<protein>
    <submittedName>
        <fullName evidence="2">Uncharacterized protein</fullName>
    </submittedName>
</protein>
<sequence>MLDDLRNSAGSPFLDEEPIEEVNAKPKINSSNFLGMTAPQRFVVSIFLFFMVMILGVFLLILFQKVYFPF</sequence>
<evidence type="ECO:0000313" key="2">
    <source>
        <dbReference type="EMBL" id="MPM42741.1"/>
    </source>
</evidence>
<comment type="caution">
    <text evidence="2">The sequence shown here is derived from an EMBL/GenBank/DDBJ whole genome shotgun (WGS) entry which is preliminary data.</text>
</comment>
<organism evidence="2">
    <name type="scientific">bioreactor metagenome</name>
    <dbReference type="NCBI Taxonomy" id="1076179"/>
    <lineage>
        <taxon>unclassified sequences</taxon>
        <taxon>metagenomes</taxon>
        <taxon>ecological metagenomes</taxon>
    </lineage>
</organism>
<name>A0A644ZS80_9ZZZZ</name>
<keyword evidence="1" id="KW-0472">Membrane</keyword>